<organism evidence="2 3">
    <name type="scientific">Glaciimonas immobilis</name>
    <dbReference type="NCBI Taxonomy" id="728004"/>
    <lineage>
        <taxon>Bacteria</taxon>
        <taxon>Pseudomonadati</taxon>
        <taxon>Pseudomonadota</taxon>
        <taxon>Betaproteobacteria</taxon>
        <taxon>Burkholderiales</taxon>
        <taxon>Oxalobacteraceae</taxon>
        <taxon>Glaciimonas</taxon>
    </lineage>
</organism>
<evidence type="ECO:0000259" key="1">
    <source>
        <dbReference type="Pfam" id="PF19029"/>
    </source>
</evidence>
<dbReference type="GO" id="GO:0043022">
    <property type="term" value="F:ribosome binding"/>
    <property type="evidence" value="ECO:0007669"/>
    <property type="project" value="InterPro"/>
</dbReference>
<accession>A0A840RZA4</accession>
<dbReference type="AlphaFoldDB" id="A0A840RZA4"/>
<evidence type="ECO:0000313" key="3">
    <source>
        <dbReference type="Proteomes" id="UP000571084"/>
    </source>
</evidence>
<dbReference type="Pfam" id="PF19029">
    <property type="entry name" value="DUF883_C"/>
    <property type="match status" value="1"/>
</dbReference>
<comment type="caution">
    <text evidence="2">The sequence shown here is derived from an EMBL/GenBank/DDBJ whole genome shotgun (WGS) entry which is preliminary data.</text>
</comment>
<reference evidence="2 3" key="1">
    <citation type="submission" date="2020-08" db="EMBL/GenBank/DDBJ databases">
        <title>Genomic Encyclopedia of Type Strains, Phase IV (KMG-IV): sequencing the most valuable type-strain genomes for metagenomic binning, comparative biology and taxonomic classification.</title>
        <authorList>
            <person name="Goeker M."/>
        </authorList>
    </citation>
    <scope>NUCLEOTIDE SEQUENCE [LARGE SCALE GENOMIC DNA]</scope>
    <source>
        <strain evidence="2 3">DSM 23240</strain>
    </source>
</reference>
<gene>
    <name evidence="2" type="ORF">HNR39_003598</name>
</gene>
<feature type="domain" description="DUF883" evidence="1">
    <location>
        <begin position="71"/>
        <end position="100"/>
    </location>
</feature>
<dbReference type="Proteomes" id="UP000571084">
    <property type="component" value="Unassembled WGS sequence"/>
</dbReference>
<evidence type="ECO:0000313" key="2">
    <source>
        <dbReference type="EMBL" id="MBB5201740.1"/>
    </source>
</evidence>
<dbReference type="RefSeq" id="WP_168057240.1">
    <property type="nucleotide sequence ID" value="NZ_JAAOZT010000017.1"/>
</dbReference>
<dbReference type="InterPro" id="IPR010279">
    <property type="entry name" value="YqjD/ElaB"/>
</dbReference>
<dbReference type="InterPro" id="IPR043605">
    <property type="entry name" value="DUF883_C"/>
</dbReference>
<proteinExistence type="predicted"/>
<dbReference type="PANTHER" id="PTHR35893">
    <property type="entry name" value="INNER MEMBRANE PROTEIN-RELATED"/>
    <property type="match status" value="1"/>
</dbReference>
<name>A0A840RZA4_9BURK</name>
<sequence length="100" mass="10794">MQKTALKNVENDLQKLVREAQKALREASSESGDKASALINKGIGLLDDTLSKAQQLQSSAMESGREVVATTDEYVHENPWRVIAISLALGLLTGVCIAKK</sequence>
<keyword evidence="3" id="KW-1185">Reference proteome</keyword>
<dbReference type="EMBL" id="JACHHQ010000008">
    <property type="protein sequence ID" value="MBB5201740.1"/>
    <property type="molecule type" value="Genomic_DNA"/>
</dbReference>
<protein>
    <submittedName>
        <fullName evidence="2">ElaB/YqjD/DUF883 family membrane-anchored ribosome-binding protein</fullName>
    </submittedName>
</protein>
<dbReference type="PANTHER" id="PTHR35893:SF3">
    <property type="entry name" value="INNER MEMBRANE PROTEIN"/>
    <property type="match status" value="1"/>
</dbReference>